<keyword evidence="2" id="KW-1185">Reference proteome</keyword>
<organism evidence="1 2">
    <name type="scientific">Lentilactobacillus terminaliae</name>
    <dbReference type="NCBI Taxonomy" id="3003483"/>
    <lineage>
        <taxon>Bacteria</taxon>
        <taxon>Bacillati</taxon>
        <taxon>Bacillota</taxon>
        <taxon>Bacilli</taxon>
        <taxon>Lactobacillales</taxon>
        <taxon>Lactobacillaceae</taxon>
        <taxon>Lentilactobacillus</taxon>
    </lineage>
</organism>
<keyword evidence="1" id="KW-0808">Transferase</keyword>
<sequence length="177" mass="19955">MGKIILDKMAMQRALTRITYEIVERNKGVDDLVLIGIKTRGIFLATRIANRLQQLENVTIPVGELDITNYRDDIEHDSMSTEVRIANNGVNFSVENKRVILVDDVLYTGRTVRAALSAVMDLGRPKSINLAVLVDRGHRELPIRADFVGKNIPSSQKEKIRVMVEEVDDRDAVELTK</sequence>
<reference evidence="1" key="1">
    <citation type="submission" date="2024-08" db="EMBL/GenBank/DDBJ databases">
        <title>Lentilactobacillus sp. nov., isolated from tree bark.</title>
        <authorList>
            <person name="Phuengjayaem S."/>
            <person name="Tanasupawat S."/>
        </authorList>
    </citation>
    <scope>NUCLEOTIDE SEQUENCE</scope>
    <source>
        <strain evidence="1">SPB1-3</strain>
    </source>
</reference>
<dbReference type="EMBL" id="CP168151">
    <property type="protein sequence ID" value="XFD38855.1"/>
    <property type="molecule type" value="Genomic_DNA"/>
</dbReference>
<dbReference type="EC" id="2.4.2.9" evidence="1"/>
<dbReference type="Proteomes" id="UP001149860">
    <property type="component" value="Chromosome"/>
</dbReference>
<accession>A0ACD5DCS7</accession>
<keyword evidence="1" id="KW-0328">Glycosyltransferase</keyword>
<evidence type="ECO:0000313" key="2">
    <source>
        <dbReference type="Proteomes" id="UP001149860"/>
    </source>
</evidence>
<protein>
    <submittedName>
        <fullName evidence="1">Bifunctional pyr operon transcriptional regulator/uracil phosphoribosyltransferase PyrR</fullName>
        <ecNumber evidence="1">2.4.2.9</ecNumber>
    </submittedName>
</protein>
<name>A0ACD5DCS7_9LACO</name>
<evidence type="ECO:0000313" key="1">
    <source>
        <dbReference type="EMBL" id="XFD38855.1"/>
    </source>
</evidence>
<proteinExistence type="predicted"/>
<gene>
    <name evidence="1" type="primary">pyrR</name>
    <name evidence="1" type="ORF">O0236_005315</name>
</gene>